<evidence type="ECO:0000313" key="2">
    <source>
        <dbReference type="EMBL" id="TQE43569.1"/>
    </source>
</evidence>
<feature type="compositionally biased region" description="Basic and acidic residues" evidence="1">
    <location>
        <begin position="193"/>
        <end position="206"/>
    </location>
</feature>
<accession>A0A540R747</accession>
<sequence length="233" mass="26132">MSARLILEDEPGTWVEFYHAGARYRALRDPMDLGHEFISQLPENPRLIWRLFDESSQIRAMTAAYVQGGLYEQMDAYFEAVGLSVYKVALAALAVENIDLLEVDLLRIGLDVRDWLDPAGGLSTRRVVALYEDLLERPETLVGAKRWDIKPADKAALAVALFHSSFNESGDEHSFLKSPKKLAQELEDARIAAEKRERMGRERRTVLTDGSGGSFESSTAESLRMLEEISAAQ</sequence>
<evidence type="ECO:0000313" key="3">
    <source>
        <dbReference type="Proteomes" id="UP000318080"/>
    </source>
</evidence>
<dbReference type="Proteomes" id="UP000318080">
    <property type="component" value="Unassembled WGS sequence"/>
</dbReference>
<proteinExistence type="predicted"/>
<organism evidence="2 3">
    <name type="scientific">Corynebacterium phoceense</name>
    <dbReference type="NCBI Taxonomy" id="1686286"/>
    <lineage>
        <taxon>Bacteria</taxon>
        <taxon>Bacillati</taxon>
        <taxon>Actinomycetota</taxon>
        <taxon>Actinomycetes</taxon>
        <taxon>Mycobacteriales</taxon>
        <taxon>Corynebacteriaceae</taxon>
        <taxon>Corynebacterium</taxon>
    </lineage>
</organism>
<dbReference type="EMBL" id="VHIR01000007">
    <property type="protein sequence ID" value="TQE43569.1"/>
    <property type="molecule type" value="Genomic_DNA"/>
</dbReference>
<dbReference type="AlphaFoldDB" id="A0A540R747"/>
<protein>
    <submittedName>
        <fullName evidence="2">Uncharacterized protein</fullName>
    </submittedName>
</protein>
<dbReference type="RefSeq" id="WP_141628832.1">
    <property type="nucleotide sequence ID" value="NZ_VHIR01000007.1"/>
</dbReference>
<dbReference type="STRING" id="1686286.GCA_900092335_02609"/>
<comment type="caution">
    <text evidence="2">The sequence shown here is derived from an EMBL/GenBank/DDBJ whole genome shotgun (WGS) entry which is preliminary data.</text>
</comment>
<gene>
    <name evidence="2" type="ORF">EJK80_06055</name>
</gene>
<feature type="region of interest" description="Disordered" evidence="1">
    <location>
        <begin position="193"/>
        <end position="221"/>
    </location>
</feature>
<keyword evidence="3" id="KW-1185">Reference proteome</keyword>
<name>A0A540R747_9CORY</name>
<reference evidence="2 3" key="1">
    <citation type="submission" date="2019-06" db="EMBL/GenBank/DDBJ databases">
        <title>Draft genome of C. phoceense Strain 272.</title>
        <authorList>
            <person name="Pacheco L.G.C."/>
            <person name="Barberis C.M."/>
            <person name="Almuzara M.N."/>
            <person name="Traglia G.M."/>
            <person name="Santos C.S."/>
            <person name="Rocha D.J.P.G."/>
            <person name="Aguiar E.R.G.R."/>
            <person name="Vay C.A."/>
        </authorList>
    </citation>
    <scope>NUCLEOTIDE SEQUENCE [LARGE SCALE GENOMIC DNA]</scope>
    <source>
        <strain evidence="2 3">272</strain>
    </source>
</reference>
<evidence type="ECO:0000256" key="1">
    <source>
        <dbReference type="SAM" id="MobiDB-lite"/>
    </source>
</evidence>